<dbReference type="OrthoDB" id="2831558at2759"/>
<gene>
    <name evidence="1" type="ORF">CPUR_02241</name>
</gene>
<dbReference type="Proteomes" id="UP000016801">
    <property type="component" value="Unassembled WGS sequence"/>
</dbReference>
<dbReference type="EMBL" id="CAGA01000009">
    <property type="protein sequence ID" value="CCE28554.1"/>
    <property type="molecule type" value="Genomic_DNA"/>
</dbReference>
<dbReference type="STRING" id="1111077.M1WC15"/>
<dbReference type="PhylomeDB" id="M1WC15"/>
<dbReference type="PANTHER" id="PTHR21310:SF43">
    <property type="entry name" value="AMINOGLYCOSIDE PHOSPHOTRANSFERASE DOMAIN-CONTAINING PROTEIN"/>
    <property type="match status" value="1"/>
</dbReference>
<evidence type="ECO:0008006" key="3">
    <source>
        <dbReference type="Google" id="ProtNLM"/>
    </source>
</evidence>
<dbReference type="VEuPathDB" id="FungiDB:CPUR_02241"/>
<dbReference type="PANTHER" id="PTHR21310">
    <property type="entry name" value="AMINOGLYCOSIDE PHOSPHOTRANSFERASE-RELATED-RELATED"/>
    <property type="match status" value="1"/>
</dbReference>
<sequence>MKFVSKDQRAMSNVPALLAEETPIGAEYILMEKMEGMELEEVWPEMEIEDRLEVVKAVAAYQLSWASVSFEQYGSLNFAEDFKGENLPALVYTDDQGRSAGG</sequence>
<proteinExistence type="predicted"/>
<dbReference type="HOGENOM" id="CLU_2277198_0_0_1"/>
<organism evidence="1 2">
    <name type="scientific">Claviceps purpurea (strain 20.1)</name>
    <name type="common">Ergot fungus</name>
    <name type="synonym">Sphacelia segetum</name>
    <dbReference type="NCBI Taxonomy" id="1111077"/>
    <lineage>
        <taxon>Eukaryota</taxon>
        <taxon>Fungi</taxon>
        <taxon>Dikarya</taxon>
        <taxon>Ascomycota</taxon>
        <taxon>Pezizomycotina</taxon>
        <taxon>Sordariomycetes</taxon>
        <taxon>Hypocreomycetidae</taxon>
        <taxon>Hypocreales</taxon>
        <taxon>Clavicipitaceae</taxon>
        <taxon>Claviceps</taxon>
    </lineage>
</organism>
<evidence type="ECO:0000313" key="1">
    <source>
        <dbReference type="EMBL" id="CCE28554.1"/>
    </source>
</evidence>
<name>M1WC15_CLAP2</name>
<protein>
    <recommendedName>
        <fullName evidence="3">Aminoglycoside phosphotransferase domain-containing protein</fullName>
    </recommendedName>
</protein>
<dbReference type="InterPro" id="IPR051678">
    <property type="entry name" value="AGP_Transferase"/>
</dbReference>
<reference evidence="1 2" key="1">
    <citation type="journal article" date="2013" name="PLoS Genet.">
        <title>Plant-symbiotic fungi as chemical engineers: Multi-genome analysis of the Clavicipitaceae reveals dynamics of alkaloid loci.</title>
        <authorList>
            <person name="Schardl C.L."/>
            <person name="Young C.A."/>
            <person name="Hesse U."/>
            <person name="Amyotte S.G."/>
            <person name="Andreeva K."/>
            <person name="Calie P.J."/>
            <person name="Fleetwood D.J."/>
            <person name="Haws D.C."/>
            <person name="Moore N."/>
            <person name="Oeser B."/>
            <person name="Panaccione D.G."/>
            <person name="Schweri K.K."/>
            <person name="Voisey C.R."/>
            <person name="Farman M.L."/>
            <person name="Jaromczyk J.W."/>
            <person name="Roe B.A."/>
            <person name="O'Sullivan D.M."/>
            <person name="Scott B."/>
            <person name="Tudzynski P."/>
            <person name="An Z."/>
            <person name="Arnaoudova E.G."/>
            <person name="Bullock C.T."/>
            <person name="Charlton N.D."/>
            <person name="Chen L."/>
            <person name="Cox M."/>
            <person name="Dinkins R.D."/>
            <person name="Florea S."/>
            <person name="Glenn A.E."/>
            <person name="Gordon A."/>
            <person name="Gueldener U."/>
            <person name="Harris D.R."/>
            <person name="Hollin W."/>
            <person name="Jaromczyk J."/>
            <person name="Johnson R.D."/>
            <person name="Khan A.K."/>
            <person name="Leistner E."/>
            <person name="Leuchtmann A."/>
            <person name="Li C."/>
            <person name="Liu J."/>
            <person name="Liu J."/>
            <person name="Liu M."/>
            <person name="Mace W."/>
            <person name="Machado C."/>
            <person name="Nagabhyru P."/>
            <person name="Pan J."/>
            <person name="Schmid J."/>
            <person name="Sugawara K."/>
            <person name="Steiner U."/>
            <person name="Takach J.E."/>
            <person name="Tanaka E."/>
            <person name="Webb J.S."/>
            <person name="Wilson E.V."/>
            <person name="Wiseman J.L."/>
            <person name="Yoshida R."/>
            <person name="Zeng Z."/>
        </authorList>
    </citation>
    <scope>NUCLEOTIDE SEQUENCE [LARGE SCALE GENOMIC DNA]</scope>
    <source>
        <strain evidence="1 2">20.1</strain>
    </source>
</reference>
<keyword evidence="2" id="KW-1185">Reference proteome</keyword>
<accession>M1WC15</accession>
<comment type="caution">
    <text evidence="1">The sequence shown here is derived from an EMBL/GenBank/DDBJ whole genome shotgun (WGS) entry which is preliminary data.</text>
</comment>
<dbReference type="AlphaFoldDB" id="M1WC15"/>
<evidence type="ECO:0000313" key="2">
    <source>
        <dbReference type="Proteomes" id="UP000016801"/>
    </source>
</evidence>